<evidence type="ECO:0000313" key="2">
    <source>
        <dbReference type="EMBL" id="KAH7176799.1"/>
    </source>
</evidence>
<gene>
    <name evidence="2" type="ORF">EDB81DRAFT_773584</name>
</gene>
<dbReference type="EMBL" id="JAGMUV010000001">
    <property type="protein sequence ID" value="KAH7176799.1"/>
    <property type="molecule type" value="Genomic_DNA"/>
</dbReference>
<keyword evidence="1" id="KW-0812">Transmembrane</keyword>
<evidence type="ECO:0000313" key="3">
    <source>
        <dbReference type="Proteomes" id="UP000738349"/>
    </source>
</evidence>
<dbReference type="Proteomes" id="UP000738349">
    <property type="component" value="Unassembled WGS sequence"/>
</dbReference>
<dbReference type="AlphaFoldDB" id="A0A9P9FT09"/>
<organism evidence="2 3">
    <name type="scientific">Dactylonectria macrodidyma</name>
    <dbReference type="NCBI Taxonomy" id="307937"/>
    <lineage>
        <taxon>Eukaryota</taxon>
        <taxon>Fungi</taxon>
        <taxon>Dikarya</taxon>
        <taxon>Ascomycota</taxon>
        <taxon>Pezizomycotina</taxon>
        <taxon>Sordariomycetes</taxon>
        <taxon>Hypocreomycetidae</taxon>
        <taxon>Hypocreales</taxon>
        <taxon>Nectriaceae</taxon>
        <taxon>Dactylonectria</taxon>
    </lineage>
</organism>
<protein>
    <submittedName>
        <fullName evidence="2">Uncharacterized protein</fullName>
    </submittedName>
</protein>
<keyword evidence="1" id="KW-0472">Membrane</keyword>
<proteinExistence type="predicted"/>
<name>A0A9P9FT09_9HYPO</name>
<reference evidence="2" key="1">
    <citation type="journal article" date="2021" name="Nat. Commun.">
        <title>Genetic determinants of endophytism in the Arabidopsis root mycobiome.</title>
        <authorList>
            <person name="Mesny F."/>
            <person name="Miyauchi S."/>
            <person name="Thiergart T."/>
            <person name="Pickel B."/>
            <person name="Atanasova L."/>
            <person name="Karlsson M."/>
            <person name="Huettel B."/>
            <person name="Barry K.W."/>
            <person name="Haridas S."/>
            <person name="Chen C."/>
            <person name="Bauer D."/>
            <person name="Andreopoulos W."/>
            <person name="Pangilinan J."/>
            <person name="LaButti K."/>
            <person name="Riley R."/>
            <person name="Lipzen A."/>
            <person name="Clum A."/>
            <person name="Drula E."/>
            <person name="Henrissat B."/>
            <person name="Kohler A."/>
            <person name="Grigoriev I.V."/>
            <person name="Martin F.M."/>
            <person name="Hacquard S."/>
        </authorList>
    </citation>
    <scope>NUCLEOTIDE SEQUENCE</scope>
    <source>
        <strain evidence="2">MPI-CAGE-AT-0147</strain>
    </source>
</reference>
<evidence type="ECO:0000256" key="1">
    <source>
        <dbReference type="SAM" id="Phobius"/>
    </source>
</evidence>
<dbReference type="OrthoDB" id="3061561at2759"/>
<keyword evidence="1" id="KW-1133">Transmembrane helix</keyword>
<feature type="transmembrane region" description="Helical" evidence="1">
    <location>
        <begin position="31"/>
        <end position="54"/>
    </location>
</feature>
<sequence length="80" mass="9384">MCSPLASACFFWGYDHWSRCWRDRNIALGKVYPYIAFVVMSTLALVLARLFLIVESFRSLYYLLPEAYMATWAANILHIR</sequence>
<accession>A0A9P9FT09</accession>
<keyword evidence="3" id="KW-1185">Reference proteome</keyword>
<comment type="caution">
    <text evidence="2">The sequence shown here is derived from an EMBL/GenBank/DDBJ whole genome shotgun (WGS) entry which is preliminary data.</text>
</comment>